<evidence type="ECO:0000256" key="2">
    <source>
        <dbReference type="ARBA" id="ARBA00023163"/>
    </source>
</evidence>
<dbReference type="PANTHER" id="PTHR34580">
    <property type="match status" value="1"/>
</dbReference>
<dbReference type="EMBL" id="SNXS01000011">
    <property type="protein sequence ID" value="TDP61606.1"/>
    <property type="molecule type" value="Genomic_DNA"/>
</dbReference>
<keyword evidence="4" id="KW-0238">DNA-binding</keyword>
<dbReference type="AlphaFoldDB" id="A0A4R6QGX6"/>
<dbReference type="Proteomes" id="UP000295361">
    <property type="component" value="Unassembled WGS sequence"/>
</dbReference>
<sequence>MQASRLLSILLKLQTQGRLSAAALAEAFEVSVRTIYRDIDALSAAGVPIYADKGRHGGFALRDGYHTRLTGLDRPEAQSLFLSGVPFAADQLGLGGALDSTRLKLLAALPEAARQEAEKVASRFHLDPVAWYQGPDEQGLLPELAAAVWLQRGVEMRYDSWKGLVERDVAPLGLVLKGGLWYFVAATEERARTYRVASIVALTVQDSPAPPPPAGFELKRYWEAFARDFEARMQAASAVVRARPAGLRELARQSHAIARAVAAAQPPDAEGWQRLRIPIESVEAAVGQLLRLGPDVEALEPPELRTALRQAVLNLNGLYGE</sequence>
<protein>
    <submittedName>
        <fullName evidence="4">Putative DNA-binding transcriptional regulator YafY</fullName>
    </submittedName>
</protein>
<evidence type="ECO:0000256" key="1">
    <source>
        <dbReference type="ARBA" id="ARBA00023015"/>
    </source>
</evidence>
<dbReference type="InParanoid" id="A0A4R6QGX6"/>
<dbReference type="InterPro" id="IPR036388">
    <property type="entry name" value="WH-like_DNA-bd_sf"/>
</dbReference>
<dbReference type="Pfam" id="PF13280">
    <property type="entry name" value="WYL"/>
    <property type="match status" value="1"/>
</dbReference>
<evidence type="ECO:0000313" key="5">
    <source>
        <dbReference type="Proteomes" id="UP000295361"/>
    </source>
</evidence>
<keyword evidence="1" id="KW-0805">Transcription regulation</keyword>
<evidence type="ECO:0000259" key="3">
    <source>
        <dbReference type="PROSITE" id="PS51000"/>
    </source>
</evidence>
<evidence type="ECO:0000313" key="4">
    <source>
        <dbReference type="EMBL" id="TDP61606.1"/>
    </source>
</evidence>
<gene>
    <name evidence="4" type="ORF">DES47_11123</name>
</gene>
<dbReference type="InterPro" id="IPR028349">
    <property type="entry name" value="PafC-like"/>
</dbReference>
<dbReference type="Pfam" id="PF25583">
    <property type="entry name" value="WCX"/>
    <property type="match status" value="1"/>
</dbReference>
<dbReference type="InterPro" id="IPR036390">
    <property type="entry name" value="WH_DNA-bd_sf"/>
</dbReference>
<accession>A0A4R6QGX6</accession>
<dbReference type="Pfam" id="PF08279">
    <property type="entry name" value="HTH_11"/>
    <property type="match status" value="1"/>
</dbReference>
<dbReference type="InterPro" id="IPR001034">
    <property type="entry name" value="DeoR_HTH"/>
</dbReference>
<dbReference type="SUPFAM" id="SSF46785">
    <property type="entry name" value="Winged helix' DNA-binding domain"/>
    <property type="match status" value="1"/>
</dbReference>
<feature type="domain" description="HTH deoR-type" evidence="3">
    <location>
        <begin position="2"/>
        <end position="61"/>
    </location>
</feature>
<dbReference type="InterPro" id="IPR013196">
    <property type="entry name" value="HTH_11"/>
</dbReference>
<comment type="caution">
    <text evidence="4">The sequence shown here is derived from an EMBL/GenBank/DDBJ whole genome shotgun (WGS) entry which is preliminary data.</text>
</comment>
<dbReference type="GO" id="GO:0003677">
    <property type="term" value="F:DNA binding"/>
    <property type="evidence" value="ECO:0007669"/>
    <property type="project" value="UniProtKB-KW"/>
</dbReference>
<name>A0A4R6QGX6_9BURK</name>
<dbReference type="PANTHER" id="PTHR34580:SF1">
    <property type="entry name" value="PROTEIN PAFC"/>
    <property type="match status" value="1"/>
</dbReference>
<dbReference type="GO" id="GO:0003700">
    <property type="term" value="F:DNA-binding transcription factor activity"/>
    <property type="evidence" value="ECO:0007669"/>
    <property type="project" value="InterPro"/>
</dbReference>
<dbReference type="OrthoDB" id="9807255at2"/>
<dbReference type="InterPro" id="IPR051534">
    <property type="entry name" value="CBASS_pafABC_assoc_protein"/>
</dbReference>
<proteinExistence type="predicted"/>
<organism evidence="4 5">
    <name type="scientific">Roseateles toxinivorans</name>
    <dbReference type="NCBI Taxonomy" id="270368"/>
    <lineage>
        <taxon>Bacteria</taxon>
        <taxon>Pseudomonadati</taxon>
        <taxon>Pseudomonadota</taxon>
        <taxon>Betaproteobacteria</taxon>
        <taxon>Burkholderiales</taxon>
        <taxon>Sphaerotilaceae</taxon>
        <taxon>Roseateles</taxon>
    </lineage>
</organism>
<dbReference type="PROSITE" id="PS51000">
    <property type="entry name" value="HTH_DEOR_2"/>
    <property type="match status" value="1"/>
</dbReference>
<keyword evidence="5" id="KW-1185">Reference proteome</keyword>
<dbReference type="Gene3D" id="1.10.10.10">
    <property type="entry name" value="Winged helix-like DNA-binding domain superfamily/Winged helix DNA-binding domain"/>
    <property type="match status" value="1"/>
</dbReference>
<dbReference type="RefSeq" id="WP_133703458.1">
    <property type="nucleotide sequence ID" value="NZ_SNXS01000011.1"/>
</dbReference>
<dbReference type="PIRSF" id="PIRSF016838">
    <property type="entry name" value="PafC"/>
    <property type="match status" value="1"/>
</dbReference>
<reference evidence="4 5" key="1">
    <citation type="submission" date="2019-03" db="EMBL/GenBank/DDBJ databases">
        <title>Genomic Encyclopedia of Type Strains, Phase IV (KMG-IV): sequencing the most valuable type-strain genomes for metagenomic binning, comparative biology and taxonomic classification.</title>
        <authorList>
            <person name="Goeker M."/>
        </authorList>
    </citation>
    <scope>NUCLEOTIDE SEQUENCE [LARGE SCALE GENOMIC DNA]</scope>
    <source>
        <strain evidence="4 5">DSM 16998</strain>
    </source>
</reference>
<dbReference type="PROSITE" id="PS52050">
    <property type="entry name" value="WYL"/>
    <property type="match status" value="1"/>
</dbReference>
<dbReference type="InterPro" id="IPR026881">
    <property type="entry name" value="WYL_dom"/>
</dbReference>
<keyword evidence="2" id="KW-0804">Transcription</keyword>
<dbReference type="InterPro" id="IPR057727">
    <property type="entry name" value="WCX_dom"/>
</dbReference>